<comment type="subcellular location">
    <subcellularLocation>
        <location evidence="1">Nucleus</location>
    </subcellularLocation>
</comment>
<evidence type="ECO:0000259" key="6">
    <source>
        <dbReference type="PROSITE" id="PS51518"/>
    </source>
</evidence>
<evidence type="ECO:0000313" key="7">
    <source>
        <dbReference type="EMBL" id="CAH0391575.1"/>
    </source>
</evidence>
<dbReference type="KEGG" id="btab:109029704"/>
<evidence type="ECO:0000313" key="8">
    <source>
        <dbReference type="Proteomes" id="UP001152759"/>
    </source>
</evidence>
<dbReference type="GO" id="GO:0140672">
    <property type="term" value="C:ATAC complex"/>
    <property type="evidence" value="ECO:0007669"/>
    <property type="project" value="UniProtKB-ARBA"/>
</dbReference>
<gene>
    <name evidence="7" type="ORF">BEMITA_LOCUS10177</name>
</gene>
<reference evidence="7" key="1">
    <citation type="submission" date="2021-12" db="EMBL/GenBank/DDBJ databases">
        <authorList>
            <person name="King R."/>
        </authorList>
    </citation>
    <scope>NUCLEOTIDE SEQUENCE</scope>
</reference>
<accession>A0A9P0F6V8</accession>
<dbReference type="OrthoDB" id="10265994at2759"/>
<evidence type="ECO:0000256" key="4">
    <source>
        <dbReference type="ARBA" id="ARBA00023163"/>
    </source>
</evidence>
<evidence type="ECO:0000256" key="2">
    <source>
        <dbReference type="ARBA" id="ARBA00023015"/>
    </source>
</evidence>
<dbReference type="GO" id="GO:0005634">
    <property type="term" value="C:nucleus"/>
    <property type="evidence" value="ECO:0007669"/>
    <property type="project" value="UniProtKB-SubCell"/>
</dbReference>
<dbReference type="PANTHER" id="PTHR21539">
    <property type="entry name" value="SAGA-ASSOCIATED FACTOR 29"/>
    <property type="match status" value="1"/>
</dbReference>
<dbReference type="Proteomes" id="UP001152759">
    <property type="component" value="Chromosome 6"/>
</dbReference>
<dbReference type="InterPro" id="IPR047288">
    <property type="entry name" value="Tudor_SGF29_rpt1"/>
</dbReference>
<organism evidence="7 8">
    <name type="scientific">Bemisia tabaci</name>
    <name type="common">Sweetpotato whitefly</name>
    <name type="synonym">Aleurodes tabaci</name>
    <dbReference type="NCBI Taxonomy" id="7038"/>
    <lineage>
        <taxon>Eukaryota</taxon>
        <taxon>Metazoa</taxon>
        <taxon>Ecdysozoa</taxon>
        <taxon>Arthropoda</taxon>
        <taxon>Hexapoda</taxon>
        <taxon>Insecta</taxon>
        <taxon>Pterygota</taxon>
        <taxon>Neoptera</taxon>
        <taxon>Paraneoptera</taxon>
        <taxon>Hemiptera</taxon>
        <taxon>Sternorrhyncha</taxon>
        <taxon>Aleyrodoidea</taxon>
        <taxon>Aleyrodidae</taxon>
        <taxon>Aleyrodinae</taxon>
        <taxon>Bemisia</taxon>
    </lineage>
</organism>
<dbReference type="FunFam" id="2.30.30.140:FF:000029">
    <property type="entry name" value="SAGA-associated factor 29 homolog"/>
    <property type="match status" value="1"/>
</dbReference>
<dbReference type="CDD" id="cd20394">
    <property type="entry name" value="Tudor_SGF29_rpt2"/>
    <property type="match status" value="1"/>
</dbReference>
<evidence type="ECO:0000256" key="1">
    <source>
        <dbReference type="ARBA" id="ARBA00004123"/>
    </source>
</evidence>
<dbReference type="AlphaFoldDB" id="A0A9P0F6V8"/>
<dbReference type="InterPro" id="IPR010750">
    <property type="entry name" value="SGF29_tudor-like_dom"/>
</dbReference>
<protein>
    <recommendedName>
        <fullName evidence="6">SGF29 C-terminal domain-containing protein</fullName>
    </recommendedName>
</protein>
<dbReference type="PANTHER" id="PTHR21539:SF0">
    <property type="entry name" value="SAGA-ASSOCIATED FACTOR 29"/>
    <property type="match status" value="1"/>
</dbReference>
<keyword evidence="3" id="KW-0175">Coiled coil</keyword>
<dbReference type="FunFam" id="2.30.30.140:FF:000026">
    <property type="entry name" value="SAGA-associated factor 29 homolog"/>
    <property type="match status" value="1"/>
</dbReference>
<keyword evidence="5" id="KW-0539">Nucleus</keyword>
<dbReference type="Pfam" id="PF07039">
    <property type="entry name" value="SGF29_Tudor"/>
    <property type="match status" value="1"/>
</dbReference>
<keyword evidence="2" id="KW-0805">Transcription regulation</keyword>
<evidence type="ECO:0000256" key="3">
    <source>
        <dbReference type="ARBA" id="ARBA00023054"/>
    </source>
</evidence>
<proteinExistence type="predicted"/>
<name>A0A9P0F6V8_BEMTA</name>
<dbReference type="InterPro" id="IPR037802">
    <property type="entry name" value="SGF29"/>
</dbReference>
<dbReference type="PROSITE" id="PS51518">
    <property type="entry name" value="SGF29_C"/>
    <property type="match status" value="1"/>
</dbReference>
<dbReference type="GO" id="GO:0000124">
    <property type="term" value="C:SAGA complex"/>
    <property type="evidence" value="ECO:0007669"/>
    <property type="project" value="InterPro"/>
</dbReference>
<sequence length="296" mass="33473">MLAFSAEAAAAQVKERLRTLYDLVHDIEKDRLKRENVLSDISKTHDKVTQEGKLTTYFQQKLKGLYKTALADGDQEEAMIRKALDKIYEIRSIDNEHRLQARKAGCKKTVRQGASIKMLQSSGQTLPLWVGKPNEKPPPLCGAIPADPSHVAKPGDMVAALVKGEEGENWIVGEVVMFNHLTKKYEIEDFYVETDKVQKERYTLSKRRVIPLPLMRANPETDPEALFPKKSVVMALYPQTTAFYKAIINQIPSTPHEPYEVLFEDSSYPGGYAAPLNVCQRYVIAYEENKKGSKNM</sequence>
<evidence type="ECO:0000256" key="5">
    <source>
        <dbReference type="ARBA" id="ARBA00023242"/>
    </source>
</evidence>
<keyword evidence="4" id="KW-0804">Transcription</keyword>
<feature type="domain" description="SGF29 C-terminal" evidence="6">
    <location>
        <begin position="148"/>
        <end position="292"/>
    </location>
</feature>
<dbReference type="EMBL" id="OU963867">
    <property type="protein sequence ID" value="CAH0391575.1"/>
    <property type="molecule type" value="Genomic_DNA"/>
</dbReference>
<keyword evidence="8" id="KW-1185">Reference proteome</keyword>
<dbReference type="Gene3D" id="2.30.30.140">
    <property type="match status" value="2"/>
</dbReference>
<dbReference type="CDD" id="cd20393">
    <property type="entry name" value="Tudor_SGF29_rpt1"/>
    <property type="match status" value="1"/>
</dbReference>
<dbReference type="InterPro" id="IPR047287">
    <property type="entry name" value="Tudor_SGF29_rpt2"/>
</dbReference>